<reference evidence="2" key="1">
    <citation type="journal article" date="2023" name="Front. Plant Sci.">
        <title>Chromosomal-level genome assembly of Melastoma candidum provides insights into trichome evolution.</title>
        <authorList>
            <person name="Zhong Y."/>
            <person name="Wu W."/>
            <person name="Sun C."/>
            <person name="Zou P."/>
            <person name="Liu Y."/>
            <person name="Dai S."/>
            <person name="Zhou R."/>
        </authorList>
    </citation>
    <scope>NUCLEOTIDE SEQUENCE [LARGE SCALE GENOMIC DNA]</scope>
</reference>
<organism evidence="1 2">
    <name type="scientific">Melastoma candidum</name>
    <dbReference type="NCBI Taxonomy" id="119954"/>
    <lineage>
        <taxon>Eukaryota</taxon>
        <taxon>Viridiplantae</taxon>
        <taxon>Streptophyta</taxon>
        <taxon>Embryophyta</taxon>
        <taxon>Tracheophyta</taxon>
        <taxon>Spermatophyta</taxon>
        <taxon>Magnoliopsida</taxon>
        <taxon>eudicotyledons</taxon>
        <taxon>Gunneridae</taxon>
        <taxon>Pentapetalae</taxon>
        <taxon>rosids</taxon>
        <taxon>malvids</taxon>
        <taxon>Myrtales</taxon>
        <taxon>Melastomataceae</taxon>
        <taxon>Melastomatoideae</taxon>
        <taxon>Melastomateae</taxon>
        <taxon>Melastoma</taxon>
    </lineage>
</organism>
<proteinExistence type="predicted"/>
<evidence type="ECO:0000313" key="1">
    <source>
        <dbReference type="EMBL" id="KAI4387349.1"/>
    </source>
</evidence>
<keyword evidence="2" id="KW-1185">Reference proteome</keyword>
<dbReference type="Proteomes" id="UP001057402">
    <property type="component" value="Chromosome 2"/>
</dbReference>
<evidence type="ECO:0000313" key="2">
    <source>
        <dbReference type="Proteomes" id="UP001057402"/>
    </source>
</evidence>
<comment type="caution">
    <text evidence="1">The sequence shown here is derived from an EMBL/GenBank/DDBJ whole genome shotgun (WGS) entry which is preliminary data.</text>
</comment>
<sequence>MDSIPLLNNLFIFFLTLISTSHQFSNETDRLALLSFKHHVIGDLHQTLRGWNDTVHFCQWPGIICGPRHSRVVSLDLGSMNLTGTITPFLGNLSFLRRINLRNNGFQGVIPPEIGRLPRLWGLGLTTNSLQGEVPAELANCTKMRVLDLVNNHLMGTVPPELGKLSRLVELGLAMNKLTGSIPASLSNLTSLVQFSLSENWLSGEIPVGLGQLKNLEMFQVAANQFLSGKIPPQLFNCSRMDYFAVGENQLTGEIPQDIGVSLPMVRLLLLGKNQFTGLIPRSISNASRLEWLFLDANMLTGEIPDNLGNLKNLTELNLGMNQFGTYGSPGSAGAADDLRFLRSLVNCTKLEVLAFNNNSLGGVLPDAVVNLSSNLNYLMIGGNGGISGRIPEAIEKLQSVILISMELNLFAGPIPDSVGNLRNLQVLSIFGNQFSGDIPISIGNLSSLIELNLNGNVLIGSIPAALGNCKRLQRLGLSSNRLSGRIPGEVIGIASLTDYLDLSVNKLDGPIPVEVERMRNLILLDLSENKLSGEIPSMLRDCESLEKLHLQGNLLQGSVPSFLSELRGIQDIDLSRNIFSGPIPSSLGTLMFLRTLNLSFNRLEGEIPQEGVFCNASEVFIGGNVGLCGGVIGLNLPRCPSTKHSKKFWHHLYFRATILTVGITSFVFLVLLGSLILFKKKKKKNKNDEIENYEPPGIQFHRVTYEELFRATDGFSQLSLLGHGSYGSVYKCLYQGQQITAVKVLELGQHGASKSFAAECEALRCIRHRNLVKIVTSCSSIDFAGNEFKALVYEFMPNGSLEDWLHQDRSLSFKERLTIAHDVAQALDYLHNGTEPPVVHRDLKPSNILLDVDMTAHVGDFGLARLLHDKDPRAASTLSTSAFKGTIGYVAPEYGMTGEVSTSGDVFSFGIMLLEMFTGKRPTDEMFMEGFSLHEFVKSTIHCHESAAEIMDVKLLQNINRTHSRVKLVDSAISILKIGIACSNESASERAHMDTVVAELRSILDTL</sequence>
<dbReference type="EMBL" id="CM042881">
    <property type="protein sequence ID" value="KAI4387349.1"/>
    <property type="molecule type" value="Genomic_DNA"/>
</dbReference>
<name>A0ACB9SBZ8_9MYRT</name>
<accession>A0ACB9SBZ8</accession>
<gene>
    <name evidence="1" type="ORF">MLD38_005188</name>
</gene>
<protein>
    <submittedName>
        <fullName evidence="1">Uncharacterized protein</fullName>
    </submittedName>
</protein>